<evidence type="ECO:0000256" key="3">
    <source>
        <dbReference type="ARBA" id="ARBA00022475"/>
    </source>
</evidence>
<dbReference type="PANTHER" id="PTHR35011:SF11">
    <property type="entry name" value="TRAP TRANSPORTER SMALL PERMEASE PROTEIN"/>
    <property type="match status" value="1"/>
</dbReference>
<dbReference type="EMBL" id="JBIGHX010000003">
    <property type="protein sequence ID" value="MFG6462167.1"/>
    <property type="molecule type" value="Genomic_DNA"/>
</dbReference>
<feature type="transmembrane region" description="Helical" evidence="9">
    <location>
        <begin position="61"/>
        <end position="82"/>
    </location>
</feature>
<comment type="subcellular location">
    <subcellularLocation>
        <location evidence="1 9">Cell inner membrane</location>
        <topology evidence="1 9">Multi-pass membrane protein</topology>
    </subcellularLocation>
</comment>
<evidence type="ECO:0000313" key="12">
    <source>
        <dbReference type="Proteomes" id="UP001606302"/>
    </source>
</evidence>
<dbReference type="InterPro" id="IPR007387">
    <property type="entry name" value="TRAP_DctQ"/>
</dbReference>
<keyword evidence="3" id="KW-1003">Cell membrane</keyword>
<comment type="caution">
    <text evidence="11">The sequence shown here is derived from an EMBL/GenBank/DDBJ whole genome shotgun (WGS) entry which is preliminary data.</text>
</comment>
<keyword evidence="6 9" id="KW-1133">Transmembrane helix</keyword>
<evidence type="ECO:0000313" key="11">
    <source>
        <dbReference type="EMBL" id="MFG6462167.1"/>
    </source>
</evidence>
<keyword evidence="12" id="KW-1185">Reference proteome</keyword>
<evidence type="ECO:0000256" key="5">
    <source>
        <dbReference type="ARBA" id="ARBA00022692"/>
    </source>
</evidence>
<protein>
    <recommendedName>
        <fullName evidence="9">TRAP transporter small permease protein</fullName>
    </recommendedName>
</protein>
<dbReference type="Proteomes" id="UP001606302">
    <property type="component" value="Unassembled WGS sequence"/>
</dbReference>
<evidence type="ECO:0000256" key="9">
    <source>
        <dbReference type="RuleBase" id="RU369079"/>
    </source>
</evidence>
<evidence type="ECO:0000256" key="7">
    <source>
        <dbReference type="ARBA" id="ARBA00023136"/>
    </source>
</evidence>
<comment type="function">
    <text evidence="9">Part of the tripartite ATP-independent periplasmic (TRAP) transport system.</text>
</comment>
<keyword evidence="4 9" id="KW-0997">Cell inner membrane</keyword>
<comment type="similarity">
    <text evidence="8 9">Belongs to the TRAP transporter small permease family.</text>
</comment>
<keyword evidence="7 9" id="KW-0472">Membrane</keyword>
<sequence>MSSKRSTAGSGVPAYTTFCAALSRWSLRAAVLGLVLLVACVQWQVIGRYVMNDSPTWTEPVALLLVLYITALAVAVGVRDAGHLGMESIVALLPRGAQRVAEALIHVCVIAFAVLMAMAGWEWLTLKWDEPKPMLGVPEGLDFLPLVIAGALIVLFCIEHLIALLRGHTIEEAGV</sequence>
<dbReference type="PANTHER" id="PTHR35011">
    <property type="entry name" value="2,3-DIKETO-L-GULONATE TRAP TRANSPORTER SMALL PERMEASE PROTEIN YIAM"/>
    <property type="match status" value="1"/>
</dbReference>
<accession>A0ABW7GJY3</accession>
<proteinExistence type="inferred from homology"/>
<organism evidence="11 12">
    <name type="scientific">Pelomonas lactea</name>
    <dbReference type="NCBI Taxonomy" id="3299030"/>
    <lineage>
        <taxon>Bacteria</taxon>
        <taxon>Pseudomonadati</taxon>
        <taxon>Pseudomonadota</taxon>
        <taxon>Betaproteobacteria</taxon>
        <taxon>Burkholderiales</taxon>
        <taxon>Sphaerotilaceae</taxon>
        <taxon>Roseateles</taxon>
    </lineage>
</organism>
<feature type="transmembrane region" description="Helical" evidence="9">
    <location>
        <begin position="143"/>
        <end position="165"/>
    </location>
</feature>
<dbReference type="RefSeq" id="WP_394511035.1">
    <property type="nucleotide sequence ID" value="NZ_JBIGHX010000003.1"/>
</dbReference>
<evidence type="ECO:0000259" key="10">
    <source>
        <dbReference type="Pfam" id="PF04290"/>
    </source>
</evidence>
<dbReference type="Pfam" id="PF04290">
    <property type="entry name" value="DctQ"/>
    <property type="match status" value="1"/>
</dbReference>
<evidence type="ECO:0000256" key="1">
    <source>
        <dbReference type="ARBA" id="ARBA00004429"/>
    </source>
</evidence>
<keyword evidence="2 9" id="KW-0813">Transport</keyword>
<evidence type="ECO:0000256" key="2">
    <source>
        <dbReference type="ARBA" id="ARBA00022448"/>
    </source>
</evidence>
<reference evidence="11 12" key="1">
    <citation type="submission" date="2024-08" db="EMBL/GenBank/DDBJ databases">
        <authorList>
            <person name="Lu H."/>
        </authorList>
    </citation>
    <scope>NUCLEOTIDE SEQUENCE [LARGE SCALE GENOMIC DNA]</scope>
    <source>
        <strain evidence="11 12">DXS20W</strain>
    </source>
</reference>
<evidence type="ECO:0000256" key="8">
    <source>
        <dbReference type="ARBA" id="ARBA00038436"/>
    </source>
</evidence>
<feature type="transmembrane region" description="Helical" evidence="9">
    <location>
        <begin position="103"/>
        <end position="123"/>
    </location>
</feature>
<dbReference type="InterPro" id="IPR055348">
    <property type="entry name" value="DctQ"/>
</dbReference>
<evidence type="ECO:0000256" key="4">
    <source>
        <dbReference type="ARBA" id="ARBA00022519"/>
    </source>
</evidence>
<gene>
    <name evidence="11" type="ORF">ACG04Q_11355</name>
</gene>
<feature type="domain" description="Tripartite ATP-independent periplasmic transporters DctQ component" evidence="10">
    <location>
        <begin position="37"/>
        <end position="166"/>
    </location>
</feature>
<keyword evidence="5 9" id="KW-0812">Transmembrane</keyword>
<feature type="transmembrane region" description="Helical" evidence="9">
    <location>
        <begin position="25"/>
        <end position="46"/>
    </location>
</feature>
<name>A0ABW7GJY3_9BURK</name>
<comment type="subunit">
    <text evidence="9">The complex comprises the extracytoplasmic solute receptor protein and the two transmembrane proteins.</text>
</comment>
<evidence type="ECO:0000256" key="6">
    <source>
        <dbReference type="ARBA" id="ARBA00022989"/>
    </source>
</evidence>